<comment type="caution">
    <text evidence="8">The sequence shown here is derived from an EMBL/GenBank/DDBJ whole genome shotgun (WGS) entry which is preliminary data.</text>
</comment>
<keyword evidence="9" id="KW-1185">Reference proteome</keyword>
<dbReference type="Gene3D" id="1.10.150.130">
    <property type="match status" value="1"/>
</dbReference>
<gene>
    <name evidence="8" type="ORF">BG844_36505</name>
</gene>
<proteinExistence type="inferred from homology"/>
<evidence type="ECO:0000256" key="2">
    <source>
        <dbReference type="ARBA" id="ARBA00022908"/>
    </source>
</evidence>
<dbReference type="EMBL" id="MEIA01000554">
    <property type="protein sequence ID" value="OJF09629.1"/>
    <property type="molecule type" value="Genomic_DNA"/>
</dbReference>
<sequence length="421" mass="46959">MAGKKANGEGTIYQRLDGRWCGAGYLHAADGTRKRVYVYGDTRKEASDKLIEKLADSVRGTAAVAKDPAVTVGDYLTTWLHTVAKRRVRATTFETYAGLVNDFLIPGLGHRRLGALTVSQVRAFLNEIAVACRCCAKERDVRRKGGPVCCAVGDCCRKTVAVGTLRYVRAVLSSALADGVREDLIGRNVASPVRLPTPKSDFQPFTLGESRKYLLVAAYHRQAALFELALRTGLRKGELLGLRWSDIDMKQGHLYVRRTFARTRGGATFQPVKTERSARRIVIPRDSLTTLKRHQQRQQIDRREAGTTWQDNDLVFTTPTGGPLDPATVYRSHRDICDLADVRHIRFHDLRHTCATLLLEQGVDLVTIKDLLGHAQIHTTADIYSHVRLRLQRHAIESIGDALQAPDDQEHPEEPSPNEQL</sequence>
<dbReference type="Gene3D" id="1.10.443.10">
    <property type="entry name" value="Intergrase catalytic core"/>
    <property type="match status" value="1"/>
</dbReference>
<keyword evidence="3 5" id="KW-0238">DNA-binding</keyword>
<dbReference type="InterPro" id="IPR013762">
    <property type="entry name" value="Integrase-like_cat_sf"/>
</dbReference>
<dbReference type="RefSeq" id="WP_071810074.1">
    <property type="nucleotide sequence ID" value="NZ_MEIA01000554.1"/>
</dbReference>
<dbReference type="Proteomes" id="UP000182486">
    <property type="component" value="Unassembled WGS sequence"/>
</dbReference>
<dbReference type="PANTHER" id="PTHR30349:SF64">
    <property type="entry name" value="PROPHAGE INTEGRASE INTD-RELATED"/>
    <property type="match status" value="1"/>
</dbReference>
<dbReference type="AlphaFoldDB" id="A0A1K0F9T5"/>
<keyword evidence="2" id="KW-0229">DNA integration</keyword>
<feature type="domain" description="Core-binding (CB)" evidence="7">
    <location>
        <begin position="70"/>
        <end position="180"/>
    </location>
</feature>
<evidence type="ECO:0000256" key="5">
    <source>
        <dbReference type="PROSITE-ProRule" id="PRU01248"/>
    </source>
</evidence>
<evidence type="ECO:0000256" key="1">
    <source>
        <dbReference type="ARBA" id="ARBA00008857"/>
    </source>
</evidence>
<reference evidence="8 9" key="1">
    <citation type="submission" date="2016-09" db="EMBL/GenBank/DDBJ databases">
        <title>Couchioplanes caeruleus draft genome sequence.</title>
        <authorList>
            <person name="Sheehan J."/>
            <person name="Caffrey P."/>
        </authorList>
    </citation>
    <scope>NUCLEOTIDE SEQUENCE [LARGE SCALE GENOMIC DNA]</scope>
    <source>
        <strain evidence="8 9">DSM 43634</strain>
    </source>
</reference>
<dbReference type="InterPro" id="IPR011010">
    <property type="entry name" value="DNA_brk_join_enz"/>
</dbReference>
<dbReference type="PANTHER" id="PTHR30349">
    <property type="entry name" value="PHAGE INTEGRASE-RELATED"/>
    <property type="match status" value="1"/>
</dbReference>
<dbReference type="Pfam" id="PF14659">
    <property type="entry name" value="Phage_int_SAM_3"/>
    <property type="match status" value="1"/>
</dbReference>
<organism evidence="8 9">
    <name type="scientific">Couchioplanes caeruleus subsp. caeruleus</name>
    <dbReference type="NCBI Taxonomy" id="56427"/>
    <lineage>
        <taxon>Bacteria</taxon>
        <taxon>Bacillati</taxon>
        <taxon>Actinomycetota</taxon>
        <taxon>Actinomycetes</taxon>
        <taxon>Micromonosporales</taxon>
        <taxon>Micromonosporaceae</taxon>
        <taxon>Couchioplanes</taxon>
    </lineage>
</organism>
<dbReference type="Pfam" id="PF00589">
    <property type="entry name" value="Phage_integrase"/>
    <property type="match status" value="1"/>
</dbReference>
<evidence type="ECO:0000259" key="6">
    <source>
        <dbReference type="PROSITE" id="PS51898"/>
    </source>
</evidence>
<dbReference type="PROSITE" id="PS51898">
    <property type="entry name" value="TYR_RECOMBINASE"/>
    <property type="match status" value="1"/>
</dbReference>
<dbReference type="PROSITE" id="PS51900">
    <property type="entry name" value="CB"/>
    <property type="match status" value="1"/>
</dbReference>
<dbReference type="SUPFAM" id="SSF56349">
    <property type="entry name" value="DNA breaking-rejoining enzymes"/>
    <property type="match status" value="1"/>
</dbReference>
<accession>A0A1K0F9T5</accession>
<dbReference type="InterPro" id="IPR002104">
    <property type="entry name" value="Integrase_catalytic"/>
</dbReference>
<keyword evidence="4" id="KW-0233">DNA recombination</keyword>
<dbReference type="CDD" id="cd01189">
    <property type="entry name" value="INT_ICEBs1_C_like"/>
    <property type="match status" value="1"/>
</dbReference>
<evidence type="ECO:0000256" key="4">
    <source>
        <dbReference type="ARBA" id="ARBA00023172"/>
    </source>
</evidence>
<dbReference type="InterPro" id="IPR010998">
    <property type="entry name" value="Integrase_recombinase_N"/>
</dbReference>
<evidence type="ECO:0000313" key="9">
    <source>
        <dbReference type="Proteomes" id="UP000182486"/>
    </source>
</evidence>
<dbReference type="InterPro" id="IPR004107">
    <property type="entry name" value="Integrase_SAM-like_N"/>
</dbReference>
<evidence type="ECO:0000259" key="7">
    <source>
        <dbReference type="PROSITE" id="PS51900"/>
    </source>
</evidence>
<evidence type="ECO:0000256" key="3">
    <source>
        <dbReference type="ARBA" id="ARBA00023125"/>
    </source>
</evidence>
<dbReference type="GO" id="GO:0003677">
    <property type="term" value="F:DNA binding"/>
    <property type="evidence" value="ECO:0007669"/>
    <property type="project" value="UniProtKB-UniRule"/>
</dbReference>
<evidence type="ECO:0000313" key="8">
    <source>
        <dbReference type="EMBL" id="OJF09629.1"/>
    </source>
</evidence>
<dbReference type="GO" id="GO:0006310">
    <property type="term" value="P:DNA recombination"/>
    <property type="evidence" value="ECO:0007669"/>
    <property type="project" value="UniProtKB-KW"/>
</dbReference>
<protein>
    <submittedName>
        <fullName evidence="8">Integrase</fullName>
    </submittedName>
</protein>
<name>A0A1K0F9T5_9ACTN</name>
<dbReference type="GO" id="GO:0015074">
    <property type="term" value="P:DNA integration"/>
    <property type="evidence" value="ECO:0007669"/>
    <property type="project" value="UniProtKB-KW"/>
</dbReference>
<dbReference type="InterPro" id="IPR050090">
    <property type="entry name" value="Tyrosine_recombinase_XerCD"/>
</dbReference>
<dbReference type="InterPro" id="IPR044068">
    <property type="entry name" value="CB"/>
</dbReference>
<feature type="domain" description="Tyr recombinase" evidence="6">
    <location>
        <begin position="200"/>
        <end position="397"/>
    </location>
</feature>
<comment type="similarity">
    <text evidence="1">Belongs to the 'phage' integrase family.</text>
</comment>